<dbReference type="KEGG" id="cpho:CPHO_11290"/>
<dbReference type="EMBL" id="CP009249">
    <property type="protein sequence ID" value="APT93372.1"/>
    <property type="molecule type" value="Genomic_DNA"/>
</dbReference>
<evidence type="ECO:0000313" key="3">
    <source>
        <dbReference type="Proteomes" id="UP000185491"/>
    </source>
</evidence>
<evidence type="ECO:0000313" key="2">
    <source>
        <dbReference type="EMBL" id="APT93372.1"/>
    </source>
</evidence>
<dbReference type="RefSeq" id="WP_075735888.1">
    <property type="nucleotide sequence ID" value="NZ_CP009249.1"/>
</dbReference>
<accession>A0A1L7D610</accession>
<reference evidence="2 3" key="1">
    <citation type="submission" date="2014-08" db="EMBL/GenBank/DDBJ databases">
        <title>Complete genome sequence of Corynebacterium phocae M408/89/1(T)(=DSM 44612(T)), isolated from the common seal (Phoca vitulina).</title>
        <authorList>
            <person name="Ruckert C."/>
            <person name="Albersmeier A."/>
            <person name="Winkler A."/>
            <person name="Kalinowski J."/>
        </authorList>
    </citation>
    <scope>NUCLEOTIDE SEQUENCE [LARGE SCALE GENOMIC DNA]</scope>
    <source>
        <strain evidence="2 3">M408/89/1</strain>
    </source>
</reference>
<dbReference type="AlphaFoldDB" id="A0A1L7D610"/>
<gene>
    <name evidence="2" type="ORF">CPHO_11290</name>
</gene>
<dbReference type="Proteomes" id="UP000185491">
    <property type="component" value="Chromosome"/>
</dbReference>
<sequence>MEPEKSLNKEAQALSAGQACSGHSGEPFLELHWEGRRFKNIQFPVSAAKELGVVESAIKALAREMWIKRYRKQRVPKGFSSKFNLFLDRLSQGCVNTVLVAGPTTGSQTELFVDDSYAVFDEAAEVFLKILAGEADESEVVDFKALDEALTFGKTLEPEDEVKLYRPGCRGLNSVVFTRSKRADVREKYGAKDEEQTLQISGWVASLDAKGELILSTYDGQSVKIFEDPASEGWNQYKKWLAPDRLSRPIRMEGNFLASPSGKISKSGSIDFVEESYPDDWYRRMAVVMNFADGWIDGQNGEAVSVQAKRIVDAILSYFYDEEILEGNRPGIYPLLRGGIQLEWDFDGVDWSIEVDNVGNVELSAFGDGIDLDGEVPAAQTYQETTAKVIKTLESMTAKAGSKSDE</sequence>
<organism evidence="2 3">
    <name type="scientific">Corynebacterium phocae</name>
    <dbReference type="NCBI Taxonomy" id="161895"/>
    <lineage>
        <taxon>Bacteria</taxon>
        <taxon>Bacillati</taxon>
        <taxon>Actinomycetota</taxon>
        <taxon>Actinomycetes</taxon>
        <taxon>Mycobacteriales</taxon>
        <taxon>Corynebacteriaceae</taxon>
        <taxon>Corynebacterium</taxon>
    </lineage>
</organism>
<dbReference type="STRING" id="161895.CPHO_11290"/>
<feature type="region of interest" description="Disordered" evidence="1">
    <location>
        <begin position="1"/>
        <end position="22"/>
    </location>
</feature>
<keyword evidence="3" id="KW-1185">Reference proteome</keyword>
<evidence type="ECO:0000256" key="1">
    <source>
        <dbReference type="SAM" id="MobiDB-lite"/>
    </source>
</evidence>
<name>A0A1L7D610_9CORY</name>
<dbReference type="OrthoDB" id="8456019at2"/>
<protein>
    <submittedName>
        <fullName evidence="2">Uncharacterized protein</fullName>
    </submittedName>
</protein>
<proteinExistence type="predicted"/>